<keyword evidence="5" id="KW-1185">Reference proteome</keyword>
<dbReference type="InterPro" id="IPR009430">
    <property type="entry name" value="GvpL/GvpF"/>
</dbReference>
<dbReference type="Pfam" id="PF06386">
    <property type="entry name" value="GvpL_GvpF"/>
    <property type="match status" value="1"/>
</dbReference>
<gene>
    <name evidence="4" type="ORF">LVY72_12680</name>
</gene>
<evidence type="ECO:0000256" key="2">
    <source>
        <dbReference type="ARBA" id="ARBA00035108"/>
    </source>
</evidence>
<protein>
    <submittedName>
        <fullName evidence="4">GvpL/GvpF family gas vesicle protein</fullName>
    </submittedName>
</protein>
<evidence type="ECO:0000256" key="3">
    <source>
        <dbReference type="ARBA" id="ARBA00035643"/>
    </source>
</evidence>
<dbReference type="EMBL" id="JAKLTQ010000008">
    <property type="protein sequence ID" value="MCG2622758.1"/>
    <property type="molecule type" value="Genomic_DNA"/>
</dbReference>
<dbReference type="Proteomes" id="UP001165368">
    <property type="component" value="Unassembled WGS sequence"/>
</dbReference>
<organism evidence="4 5">
    <name type="scientific">Arthrobacter hankyongi</name>
    <dbReference type="NCBI Taxonomy" id="2904801"/>
    <lineage>
        <taxon>Bacteria</taxon>
        <taxon>Bacillati</taxon>
        <taxon>Actinomycetota</taxon>
        <taxon>Actinomycetes</taxon>
        <taxon>Micrococcales</taxon>
        <taxon>Micrococcaceae</taxon>
        <taxon>Arthrobacter</taxon>
    </lineage>
</organism>
<comment type="similarity">
    <text evidence="3">Belongs to the gas vesicle GvpF/GvpL family.</text>
</comment>
<reference evidence="4" key="1">
    <citation type="submission" date="2022-01" db="EMBL/GenBank/DDBJ databases">
        <authorList>
            <person name="Jo J.-H."/>
            <person name="Im W.-T."/>
        </authorList>
    </citation>
    <scope>NUCLEOTIDE SEQUENCE</scope>
    <source>
        <strain evidence="4">I2-34</strain>
    </source>
</reference>
<dbReference type="PANTHER" id="PTHR36852:SF1">
    <property type="entry name" value="PROTEIN GVPL 2"/>
    <property type="match status" value="1"/>
</dbReference>
<evidence type="ECO:0000313" key="5">
    <source>
        <dbReference type="Proteomes" id="UP001165368"/>
    </source>
</evidence>
<keyword evidence="1" id="KW-0304">Gas vesicle</keyword>
<comment type="caution">
    <text evidence="4">The sequence shown here is derived from an EMBL/GenBank/DDBJ whole genome shotgun (WGS) entry which is preliminary data.</text>
</comment>
<proteinExistence type="inferred from homology"/>
<evidence type="ECO:0000313" key="4">
    <source>
        <dbReference type="EMBL" id="MCG2622758.1"/>
    </source>
</evidence>
<accession>A0ABS9L8B3</accession>
<dbReference type="RefSeq" id="WP_237821369.1">
    <property type="nucleotide sequence ID" value="NZ_JAKLTQ010000008.1"/>
</dbReference>
<comment type="subcellular location">
    <subcellularLocation>
        <location evidence="2">Gas vesicle</location>
    </subcellularLocation>
</comment>
<evidence type="ECO:0000256" key="1">
    <source>
        <dbReference type="ARBA" id="ARBA00022987"/>
    </source>
</evidence>
<sequence>MTDSPGLYVYAVIPGSLPALALGTGIDDVPLKLVAAGGGPAAVVHEHRRAPYSGADDDVQRWILEHSNVVERCWEQAGTVLPMSFNVIVAPGDGMPASARLAQWLAASGPALAGRLDALRERVELRVEISLDQQLAAGDDPEVAALREEMQHRPAGVQRLLRKRLDGMERGIAERLAGRLYPQYRRRLATLSEDLAENRHAHQPPASVSVLNIALLVPRSAVTAIGGELSAIAAEEQAAQIRFLGPWPPYSFADVPELNPG</sequence>
<dbReference type="PANTHER" id="PTHR36852">
    <property type="entry name" value="PROTEIN GVPL 2"/>
    <property type="match status" value="1"/>
</dbReference>
<name>A0ABS9L8B3_9MICC</name>